<dbReference type="InterPro" id="IPR036322">
    <property type="entry name" value="WD40_repeat_dom_sf"/>
</dbReference>
<proteinExistence type="predicted"/>
<dbReference type="InterPro" id="IPR001680">
    <property type="entry name" value="WD40_rpt"/>
</dbReference>
<protein>
    <submittedName>
        <fullName evidence="1">Transcription factor WD40-like family</fullName>
    </submittedName>
</protein>
<dbReference type="Gene3D" id="2.130.10.10">
    <property type="entry name" value="YVTN repeat-like/Quinoprotein amine dehydrogenase"/>
    <property type="match status" value="1"/>
</dbReference>
<keyword evidence="2" id="KW-1185">Reference proteome</keyword>
<dbReference type="InterPro" id="IPR045184">
    <property type="entry name" value="SMU1"/>
</dbReference>
<name>A0A9K3IKR4_HELAN</name>
<dbReference type="SUPFAM" id="SSF50978">
    <property type="entry name" value="WD40 repeat-like"/>
    <property type="match status" value="1"/>
</dbReference>
<dbReference type="GO" id="GO:0071011">
    <property type="term" value="C:precatalytic spliceosome"/>
    <property type="evidence" value="ECO:0000318"/>
    <property type="project" value="GO_Central"/>
</dbReference>
<reference evidence="1" key="1">
    <citation type="journal article" date="2017" name="Nature">
        <title>The sunflower genome provides insights into oil metabolism, flowering and Asterid evolution.</title>
        <authorList>
            <person name="Badouin H."/>
            <person name="Gouzy J."/>
            <person name="Grassa C.J."/>
            <person name="Murat F."/>
            <person name="Staton S.E."/>
            <person name="Cottret L."/>
            <person name="Lelandais-Briere C."/>
            <person name="Owens G.L."/>
            <person name="Carrere S."/>
            <person name="Mayjonade B."/>
            <person name="Legrand L."/>
            <person name="Gill N."/>
            <person name="Kane N.C."/>
            <person name="Bowers J.E."/>
            <person name="Hubner S."/>
            <person name="Bellec A."/>
            <person name="Berard A."/>
            <person name="Berges H."/>
            <person name="Blanchet N."/>
            <person name="Boniface M.C."/>
            <person name="Brunel D."/>
            <person name="Catrice O."/>
            <person name="Chaidir N."/>
            <person name="Claudel C."/>
            <person name="Donnadieu C."/>
            <person name="Faraut T."/>
            <person name="Fievet G."/>
            <person name="Helmstetter N."/>
            <person name="King M."/>
            <person name="Knapp S.J."/>
            <person name="Lai Z."/>
            <person name="Le Paslier M.C."/>
            <person name="Lippi Y."/>
            <person name="Lorenzon L."/>
            <person name="Mandel J.R."/>
            <person name="Marage G."/>
            <person name="Marchand G."/>
            <person name="Marquand E."/>
            <person name="Bret-Mestries E."/>
            <person name="Morien E."/>
            <person name="Nambeesan S."/>
            <person name="Nguyen T."/>
            <person name="Pegot-Espagnet P."/>
            <person name="Pouilly N."/>
            <person name="Raftis F."/>
            <person name="Sallet E."/>
            <person name="Schiex T."/>
            <person name="Thomas J."/>
            <person name="Vandecasteele C."/>
            <person name="Vares D."/>
            <person name="Vear F."/>
            <person name="Vautrin S."/>
            <person name="Crespi M."/>
            <person name="Mangin B."/>
            <person name="Burke J.M."/>
            <person name="Salse J."/>
            <person name="Munos S."/>
            <person name="Vincourt P."/>
            <person name="Rieseberg L.H."/>
            <person name="Langlade N.B."/>
        </authorList>
    </citation>
    <scope>NUCLEOTIDE SEQUENCE</scope>
    <source>
        <tissue evidence="1">Leaves</tissue>
    </source>
</reference>
<dbReference type="PANTHER" id="PTHR22848">
    <property type="entry name" value="WD40 REPEAT PROTEIN"/>
    <property type="match status" value="1"/>
</dbReference>
<evidence type="ECO:0000313" key="2">
    <source>
        <dbReference type="Proteomes" id="UP000215914"/>
    </source>
</evidence>
<evidence type="ECO:0000313" key="1">
    <source>
        <dbReference type="EMBL" id="KAF5798149.1"/>
    </source>
</evidence>
<dbReference type="InterPro" id="IPR015943">
    <property type="entry name" value="WD40/YVTN_repeat-like_dom_sf"/>
</dbReference>
<dbReference type="Pfam" id="PF00400">
    <property type="entry name" value="WD40"/>
    <property type="match status" value="2"/>
</dbReference>
<gene>
    <name evidence="1" type="ORF">HanXRQr2_Chr07g0289421</name>
</gene>
<comment type="caution">
    <text evidence="1">The sequence shown here is derived from an EMBL/GenBank/DDBJ whole genome shotgun (WGS) entry which is preliminary data.</text>
</comment>
<dbReference type="SMART" id="SM00320">
    <property type="entry name" value="WD40"/>
    <property type="match status" value="3"/>
</dbReference>
<dbReference type="EMBL" id="MNCJ02000322">
    <property type="protein sequence ID" value="KAF5798149.1"/>
    <property type="molecule type" value="Genomic_DNA"/>
</dbReference>
<sequence>MMQDDVVLCIDFSRDSEMLASGSQDGKIKTERMVSTRDGTQILSTTFDGTARICGIKGGKMLKEFHGHSSYVNDAIFTSDGLRIITVSSDRTVNVGFRRLPASETNVSSLQVIVLLFNFYSGLGFKDCRLSTNIQATTSFEGDASVNSVHLSPKNPDYVIVCNKTSSIYLMTLQGQVELFFCLDYNVILLLCNVIKMNKKLLWVGNRTAQHSCLKCSYYGPDYCFSLILHLETICRNLYCFSHQSGKLEHLMKLIYLFSSVSFLADDDADDAVGCLDTRIRSSVARLNVVTFASVGYQEVTLVELDGNRDYHMPVELGGSAEMFRKTSCWKCAKGLKMIIIEKKASLKLCEKSLPASDTTWKL</sequence>
<accession>A0A9K3IKR4</accession>
<dbReference type="Proteomes" id="UP000215914">
    <property type="component" value="Unassembled WGS sequence"/>
</dbReference>
<dbReference type="AlphaFoldDB" id="A0A9K3IKR4"/>
<dbReference type="Gramene" id="mRNA:HanXRQr2_Chr07g0289421">
    <property type="protein sequence ID" value="mRNA:HanXRQr2_Chr07g0289421"/>
    <property type="gene ID" value="HanXRQr2_Chr07g0289421"/>
</dbReference>
<reference evidence="1" key="2">
    <citation type="submission" date="2020-06" db="EMBL/GenBank/DDBJ databases">
        <title>Helianthus annuus Genome sequencing and assembly Release 2.</title>
        <authorList>
            <person name="Gouzy J."/>
            <person name="Langlade N."/>
            <person name="Munos S."/>
        </authorList>
    </citation>
    <scope>NUCLEOTIDE SEQUENCE</scope>
    <source>
        <tissue evidence="1">Leaves</tissue>
    </source>
</reference>
<organism evidence="1 2">
    <name type="scientific">Helianthus annuus</name>
    <name type="common">Common sunflower</name>
    <dbReference type="NCBI Taxonomy" id="4232"/>
    <lineage>
        <taxon>Eukaryota</taxon>
        <taxon>Viridiplantae</taxon>
        <taxon>Streptophyta</taxon>
        <taxon>Embryophyta</taxon>
        <taxon>Tracheophyta</taxon>
        <taxon>Spermatophyta</taxon>
        <taxon>Magnoliopsida</taxon>
        <taxon>eudicotyledons</taxon>
        <taxon>Gunneridae</taxon>
        <taxon>Pentapetalae</taxon>
        <taxon>asterids</taxon>
        <taxon>campanulids</taxon>
        <taxon>Asterales</taxon>
        <taxon>Asteraceae</taxon>
        <taxon>Asteroideae</taxon>
        <taxon>Heliantheae alliance</taxon>
        <taxon>Heliantheae</taxon>
        <taxon>Helianthus</taxon>
    </lineage>
</organism>
<dbReference type="GO" id="GO:0008380">
    <property type="term" value="P:RNA splicing"/>
    <property type="evidence" value="ECO:0000318"/>
    <property type="project" value="GO_Central"/>
</dbReference>
<dbReference type="GO" id="GO:0000398">
    <property type="term" value="P:mRNA splicing, via spliceosome"/>
    <property type="evidence" value="ECO:0007669"/>
    <property type="project" value="InterPro"/>
</dbReference>